<reference evidence="2 3" key="1">
    <citation type="submission" date="2018-12" db="EMBL/GenBank/DDBJ databases">
        <title>Croceicoccus ponticola sp. nov., a lipolytic bacterium isolated from seawater.</title>
        <authorList>
            <person name="Yoon J.-H."/>
        </authorList>
    </citation>
    <scope>NUCLEOTIDE SEQUENCE [LARGE SCALE GENOMIC DNA]</scope>
    <source>
        <strain evidence="2 3">GM-16</strain>
    </source>
</reference>
<dbReference type="Pfam" id="PF00583">
    <property type="entry name" value="Acetyltransf_1"/>
    <property type="match status" value="1"/>
</dbReference>
<dbReference type="PROSITE" id="PS51186">
    <property type="entry name" value="GNAT"/>
    <property type="match status" value="1"/>
</dbReference>
<keyword evidence="2" id="KW-0808">Transferase</keyword>
<evidence type="ECO:0000313" key="2">
    <source>
        <dbReference type="EMBL" id="RVQ69293.1"/>
    </source>
</evidence>
<dbReference type="OrthoDB" id="187903at2"/>
<evidence type="ECO:0000313" key="3">
    <source>
        <dbReference type="Proteomes" id="UP000283003"/>
    </source>
</evidence>
<evidence type="ECO:0000259" key="1">
    <source>
        <dbReference type="PROSITE" id="PS51186"/>
    </source>
</evidence>
<feature type="domain" description="N-acetyltransferase" evidence="1">
    <location>
        <begin position="11"/>
        <end position="189"/>
    </location>
</feature>
<accession>A0A437H183</accession>
<keyword evidence="3" id="KW-1185">Reference proteome</keyword>
<dbReference type="CDD" id="cd04301">
    <property type="entry name" value="NAT_SF"/>
    <property type="match status" value="1"/>
</dbReference>
<dbReference type="GO" id="GO:0016747">
    <property type="term" value="F:acyltransferase activity, transferring groups other than amino-acyl groups"/>
    <property type="evidence" value="ECO:0007669"/>
    <property type="project" value="InterPro"/>
</dbReference>
<gene>
    <name evidence="2" type="ORF">EKN06_03645</name>
</gene>
<dbReference type="InterPro" id="IPR000182">
    <property type="entry name" value="GNAT_dom"/>
</dbReference>
<dbReference type="Proteomes" id="UP000283003">
    <property type="component" value="Unassembled WGS sequence"/>
</dbReference>
<comment type="caution">
    <text evidence="2">The sequence shown here is derived from an EMBL/GenBank/DDBJ whole genome shotgun (WGS) entry which is preliminary data.</text>
</comment>
<dbReference type="AlphaFoldDB" id="A0A437H183"/>
<proteinExistence type="predicted"/>
<organism evidence="2 3">
    <name type="scientific">Croceicoccus ponticola</name>
    <dbReference type="NCBI Taxonomy" id="2217664"/>
    <lineage>
        <taxon>Bacteria</taxon>
        <taxon>Pseudomonadati</taxon>
        <taxon>Pseudomonadota</taxon>
        <taxon>Alphaproteobacteria</taxon>
        <taxon>Sphingomonadales</taxon>
        <taxon>Erythrobacteraceae</taxon>
        <taxon>Croceicoccus</taxon>
    </lineage>
</organism>
<sequence length="195" mass="21968">MSVTIEATSGEQIVPLIEDLARLRIAVFAEWPYLYDGDPAYEAAYLREFAAAPDAIMVTARDGERIVGAATASPMSAQKSELRAPFESCGFDTAKLFYFGESVLLPEYRGQGIGNAFFDYREEQAVRCGASHTCFAAVIRPPDHVDRPDDYRPLDAFWRKRGYLPISGLVTHLSWKDHGDDGETQKPMQYWSRRF</sequence>
<dbReference type="RefSeq" id="WP_127611486.1">
    <property type="nucleotide sequence ID" value="NZ_RXOL01000001.1"/>
</dbReference>
<dbReference type="EMBL" id="RXOL01000001">
    <property type="protein sequence ID" value="RVQ69293.1"/>
    <property type="molecule type" value="Genomic_DNA"/>
</dbReference>
<dbReference type="InterPro" id="IPR016181">
    <property type="entry name" value="Acyl_CoA_acyltransferase"/>
</dbReference>
<name>A0A437H183_9SPHN</name>
<dbReference type="SUPFAM" id="SSF55729">
    <property type="entry name" value="Acyl-CoA N-acyltransferases (Nat)"/>
    <property type="match status" value="1"/>
</dbReference>
<dbReference type="Gene3D" id="3.40.630.30">
    <property type="match status" value="1"/>
</dbReference>
<protein>
    <submittedName>
        <fullName evidence="2">N-acetyltransferase</fullName>
    </submittedName>
</protein>